<evidence type="ECO:0000313" key="4">
    <source>
        <dbReference type="EMBL" id="QKG84762.1"/>
    </source>
</evidence>
<feature type="transmembrane region" description="Helical" evidence="3">
    <location>
        <begin position="33"/>
        <end position="52"/>
    </location>
</feature>
<keyword evidence="5" id="KW-1185">Reference proteome</keyword>
<dbReference type="PIRSF" id="PIRSF018571">
    <property type="entry name" value="SpoIIGA"/>
    <property type="match status" value="1"/>
</dbReference>
<reference evidence="4 5" key="1">
    <citation type="submission" date="2020-01" db="EMBL/GenBank/DDBJ databases">
        <authorList>
            <person name="Gulvik C.A."/>
            <person name="Batra D.G."/>
        </authorList>
    </citation>
    <scope>NUCLEOTIDE SEQUENCE [LARGE SCALE GENOMIC DNA]</scope>
    <source>
        <strain evidence="4 5">W9323</strain>
    </source>
</reference>
<feature type="active site" evidence="2">
    <location>
        <position position="183"/>
    </location>
</feature>
<comment type="similarity">
    <text evidence="1">Belongs to the peptidase U4 family.</text>
</comment>
<dbReference type="GO" id="GO:0006508">
    <property type="term" value="P:proteolysis"/>
    <property type="evidence" value="ECO:0007669"/>
    <property type="project" value="UniProtKB-KW"/>
</dbReference>
<dbReference type="InterPro" id="IPR005081">
    <property type="entry name" value="SpoIIGA"/>
</dbReference>
<accession>A0A7D3XR27</accession>
<dbReference type="RefSeq" id="WP_173222775.1">
    <property type="nucleotide sequence ID" value="NZ_CP048104.1"/>
</dbReference>
<organism evidence="4 5">
    <name type="scientific">Kroppenstedtia pulmonis</name>
    <dbReference type="NCBI Taxonomy" id="1380685"/>
    <lineage>
        <taxon>Bacteria</taxon>
        <taxon>Bacillati</taxon>
        <taxon>Bacillota</taxon>
        <taxon>Bacilli</taxon>
        <taxon>Bacillales</taxon>
        <taxon>Thermoactinomycetaceae</taxon>
        <taxon>Kroppenstedtia</taxon>
    </lineage>
</organism>
<dbReference type="GO" id="GO:0005886">
    <property type="term" value="C:plasma membrane"/>
    <property type="evidence" value="ECO:0007669"/>
    <property type="project" value="UniProtKB-SubCell"/>
</dbReference>
<dbReference type="KEGG" id="kpul:GXN76_09940"/>
<protein>
    <recommendedName>
        <fullName evidence="1">Sporulation sigma-E factor-processing peptidase</fullName>
        <ecNumber evidence="1">3.4.23.-</ecNumber>
    </recommendedName>
    <alternativeName>
        <fullName evidence="1">Membrane-associated aspartic protease</fullName>
    </alternativeName>
    <alternativeName>
        <fullName evidence="1">Stage II sporulation protein GA</fullName>
    </alternativeName>
</protein>
<keyword evidence="3" id="KW-1133">Transmembrane helix</keyword>
<dbReference type="GO" id="GO:0030436">
    <property type="term" value="P:asexual sporulation"/>
    <property type="evidence" value="ECO:0007669"/>
    <property type="project" value="InterPro"/>
</dbReference>
<evidence type="ECO:0000256" key="3">
    <source>
        <dbReference type="SAM" id="Phobius"/>
    </source>
</evidence>
<dbReference type="NCBIfam" id="TIGR02854">
    <property type="entry name" value="spore_II_GA"/>
    <property type="match status" value="1"/>
</dbReference>
<keyword evidence="1" id="KW-0064">Aspartyl protease</keyword>
<keyword evidence="1" id="KW-1003">Cell membrane</keyword>
<keyword evidence="1" id="KW-0749">Sporulation</keyword>
<comment type="function">
    <text evidence="1">Probable aspartic protease that is responsible for the proteolytic cleavage of the RNA polymerase sigma E factor (SigE/spoIIGB) to yield the active peptide in the mother cell during sporulation. Responds to a signal from the forespore that is triggered by the extracellular signal protein SpoIIR.</text>
</comment>
<comment type="subunit">
    <text evidence="1">Self-associates. Interacts with SigE. Interacts with SpoIIR.</text>
</comment>
<proteinExistence type="inferred from homology"/>
<dbReference type="Pfam" id="PF03419">
    <property type="entry name" value="Peptidase_U4"/>
    <property type="match status" value="1"/>
</dbReference>
<dbReference type="GO" id="GO:0004190">
    <property type="term" value="F:aspartic-type endopeptidase activity"/>
    <property type="evidence" value="ECO:0007669"/>
    <property type="project" value="UniProtKB-KW"/>
</dbReference>
<gene>
    <name evidence="4" type="primary">spoIIGA</name>
    <name evidence="4" type="ORF">GXN76_09940</name>
</gene>
<dbReference type="EC" id="3.4.23.-" evidence="1"/>
<feature type="transmembrane region" description="Helical" evidence="3">
    <location>
        <begin position="129"/>
        <end position="147"/>
    </location>
</feature>
<dbReference type="Proteomes" id="UP000503088">
    <property type="component" value="Chromosome"/>
</dbReference>
<keyword evidence="3" id="KW-0812">Transmembrane</keyword>
<feature type="transmembrane region" description="Helical" evidence="3">
    <location>
        <begin position="58"/>
        <end position="78"/>
    </location>
</feature>
<name>A0A7D3XR27_9BACL</name>
<sequence>MVVYADAVFLLNLCIDFLLLWLTTVIRRQRTSFWRILSAAFLGACFALAHLFQSLLPLTTLLGKLIFSLVMVWVAMGFKGPVSFLRNLGVFYLISFITGGGMFALHYFLSGNPELTGGVIATDSSGWGISVSWIFILLAFPMVWLYARAGLQTLEERQGVNRYLTKVRIQLEESRLECTGLIDTGNQLRDPITRTPVMMVELREMEEVLPREIVTMVKTQNWLNKSADLGGWALRIRLVPFRGAASKGGILLAIKPDRVDVWQKNKWYQTEQVLIGLDQGQLSSDGTYHAILHPACLPVAG</sequence>
<dbReference type="EMBL" id="CP048104">
    <property type="protein sequence ID" value="QKG84762.1"/>
    <property type="molecule type" value="Genomic_DNA"/>
</dbReference>
<keyword evidence="1" id="KW-0645">Protease</keyword>
<evidence type="ECO:0000313" key="5">
    <source>
        <dbReference type="Proteomes" id="UP000503088"/>
    </source>
</evidence>
<feature type="transmembrane region" description="Helical" evidence="3">
    <location>
        <begin position="6"/>
        <end position="26"/>
    </location>
</feature>
<dbReference type="AlphaFoldDB" id="A0A7D3XR27"/>
<keyword evidence="1" id="KW-0378">Hydrolase</keyword>
<evidence type="ECO:0000256" key="1">
    <source>
        <dbReference type="PIRNR" id="PIRNR018571"/>
    </source>
</evidence>
<keyword evidence="1 3" id="KW-0472">Membrane</keyword>
<comment type="subcellular location">
    <subcellularLocation>
        <location evidence="1">Cell membrane</location>
    </subcellularLocation>
</comment>
<evidence type="ECO:0000256" key="2">
    <source>
        <dbReference type="PIRSR" id="PIRSR018571-1"/>
    </source>
</evidence>
<feature type="transmembrane region" description="Helical" evidence="3">
    <location>
        <begin position="90"/>
        <end position="109"/>
    </location>
</feature>
<dbReference type="GO" id="GO:0030435">
    <property type="term" value="P:sporulation resulting in formation of a cellular spore"/>
    <property type="evidence" value="ECO:0007669"/>
    <property type="project" value="UniProtKB-KW"/>
</dbReference>